<name>A0A0D2NGL1_HYPSF</name>
<protein>
    <submittedName>
        <fullName evidence="1">Glycosyltransferase family 2 protein</fullName>
    </submittedName>
</protein>
<keyword evidence="1" id="KW-0808">Transferase</keyword>
<proteinExistence type="predicted"/>
<dbReference type="EMBL" id="KN817634">
    <property type="protein sequence ID" value="KJA15811.1"/>
    <property type="molecule type" value="Genomic_DNA"/>
</dbReference>
<dbReference type="STRING" id="945553.A0A0D2NGL1"/>
<dbReference type="AlphaFoldDB" id="A0A0D2NGL1"/>
<keyword evidence="2" id="KW-1185">Reference proteome</keyword>
<organism evidence="1 2">
    <name type="scientific">Hypholoma sublateritium (strain FD-334 SS-4)</name>
    <dbReference type="NCBI Taxonomy" id="945553"/>
    <lineage>
        <taxon>Eukaryota</taxon>
        <taxon>Fungi</taxon>
        <taxon>Dikarya</taxon>
        <taxon>Basidiomycota</taxon>
        <taxon>Agaricomycotina</taxon>
        <taxon>Agaricomycetes</taxon>
        <taxon>Agaricomycetidae</taxon>
        <taxon>Agaricales</taxon>
        <taxon>Agaricineae</taxon>
        <taxon>Strophariaceae</taxon>
        <taxon>Hypholoma</taxon>
    </lineage>
</organism>
<sequence>HLPSTFESLFGSITCLPGCFTPYRIRTSDKGRPIIISNRIIEEYSEPNVDT</sequence>
<gene>
    <name evidence="1" type="ORF">HYPSUDRAFT_111254</name>
</gene>
<reference evidence="2" key="1">
    <citation type="submission" date="2014-04" db="EMBL/GenBank/DDBJ databases">
        <title>Evolutionary Origins and Diversification of the Mycorrhizal Mutualists.</title>
        <authorList>
            <consortium name="DOE Joint Genome Institute"/>
            <consortium name="Mycorrhizal Genomics Consortium"/>
            <person name="Kohler A."/>
            <person name="Kuo A."/>
            <person name="Nagy L.G."/>
            <person name="Floudas D."/>
            <person name="Copeland A."/>
            <person name="Barry K.W."/>
            <person name="Cichocki N."/>
            <person name="Veneault-Fourrey C."/>
            <person name="LaButti K."/>
            <person name="Lindquist E.A."/>
            <person name="Lipzen A."/>
            <person name="Lundell T."/>
            <person name="Morin E."/>
            <person name="Murat C."/>
            <person name="Riley R."/>
            <person name="Ohm R."/>
            <person name="Sun H."/>
            <person name="Tunlid A."/>
            <person name="Henrissat B."/>
            <person name="Grigoriev I.V."/>
            <person name="Hibbett D.S."/>
            <person name="Martin F."/>
        </authorList>
    </citation>
    <scope>NUCLEOTIDE SEQUENCE [LARGE SCALE GENOMIC DNA]</scope>
    <source>
        <strain evidence="2">FD-334 SS-4</strain>
    </source>
</reference>
<dbReference type="Pfam" id="PF03142">
    <property type="entry name" value="Chitin_synth_2"/>
    <property type="match status" value="1"/>
</dbReference>
<dbReference type="OrthoDB" id="3041575at2759"/>
<feature type="non-terminal residue" evidence="1">
    <location>
        <position position="1"/>
    </location>
</feature>
<dbReference type="Proteomes" id="UP000054270">
    <property type="component" value="Unassembled WGS sequence"/>
</dbReference>
<accession>A0A0D2NGL1</accession>
<dbReference type="GO" id="GO:0016740">
    <property type="term" value="F:transferase activity"/>
    <property type="evidence" value="ECO:0007669"/>
    <property type="project" value="UniProtKB-KW"/>
</dbReference>
<evidence type="ECO:0000313" key="2">
    <source>
        <dbReference type="Proteomes" id="UP000054270"/>
    </source>
</evidence>
<feature type="non-terminal residue" evidence="1">
    <location>
        <position position="51"/>
    </location>
</feature>
<evidence type="ECO:0000313" key="1">
    <source>
        <dbReference type="EMBL" id="KJA15811.1"/>
    </source>
</evidence>